<dbReference type="Gene3D" id="3.30.830.10">
    <property type="entry name" value="Metalloenzyme, LuxS/M16 peptidase-like"/>
    <property type="match status" value="1"/>
</dbReference>
<dbReference type="PANTHER" id="PTHR43016">
    <property type="entry name" value="PRESEQUENCE PROTEASE"/>
    <property type="match status" value="1"/>
</dbReference>
<dbReference type="PANTHER" id="PTHR43016:SF16">
    <property type="entry name" value="METALLOPROTEASE, PUTATIVE (AFU_ORTHOLOGUE AFUA_4G07610)-RELATED"/>
    <property type="match status" value="1"/>
</dbReference>
<dbReference type="EMBL" id="JAKKPZ010000217">
    <property type="protein sequence ID" value="KAI1698465.1"/>
    <property type="molecule type" value="Genomic_DNA"/>
</dbReference>
<evidence type="ECO:0000313" key="2">
    <source>
        <dbReference type="Proteomes" id="UP001201812"/>
    </source>
</evidence>
<gene>
    <name evidence="1" type="ORF">DdX_17889</name>
</gene>
<dbReference type="Proteomes" id="UP001201812">
    <property type="component" value="Unassembled WGS sequence"/>
</dbReference>
<keyword evidence="2" id="KW-1185">Reference proteome</keyword>
<sequence>MNFGVGNANATTYHEYTNYELKNVTKEGFVQRLSLLLHHILDPELPENGLLTEVYHIDPKGENGGAVYYELPEFDGNMRELTTRALLKEMHQQTPEYYTVSGGIILLSS</sequence>
<dbReference type="AlphaFoldDB" id="A0AAD4QYK9"/>
<organism evidence="1 2">
    <name type="scientific">Ditylenchus destructor</name>
    <dbReference type="NCBI Taxonomy" id="166010"/>
    <lineage>
        <taxon>Eukaryota</taxon>
        <taxon>Metazoa</taxon>
        <taxon>Ecdysozoa</taxon>
        <taxon>Nematoda</taxon>
        <taxon>Chromadorea</taxon>
        <taxon>Rhabditida</taxon>
        <taxon>Tylenchina</taxon>
        <taxon>Tylenchomorpha</taxon>
        <taxon>Sphaerularioidea</taxon>
        <taxon>Anguinidae</taxon>
        <taxon>Anguininae</taxon>
        <taxon>Ditylenchus</taxon>
    </lineage>
</organism>
<reference evidence="1" key="1">
    <citation type="submission" date="2022-01" db="EMBL/GenBank/DDBJ databases">
        <title>Genome Sequence Resource for Two Populations of Ditylenchus destructor, the Migratory Endoparasitic Phytonematode.</title>
        <authorList>
            <person name="Zhang H."/>
            <person name="Lin R."/>
            <person name="Xie B."/>
        </authorList>
    </citation>
    <scope>NUCLEOTIDE SEQUENCE</scope>
    <source>
        <strain evidence="1">BazhouSP</strain>
    </source>
</reference>
<comment type="caution">
    <text evidence="1">The sequence shown here is derived from an EMBL/GenBank/DDBJ whole genome shotgun (WGS) entry which is preliminary data.</text>
</comment>
<proteinExistence type="predicted"/>
<accession>A0AAD4QYK9</accession>
<evidence type="ECO:0000313" key="1">
    <source>
        <dbReference type="EMBL" id="KAI1698465.1"/>
    </source>
</evidence>
<protein>
    <submittedName>
        <fullName evidence="1">Uncharacterized protein</fullName>
    </submittedName>
</protein>
<name>A0AAD4QYK9_9BILA</name>